<keyword evidence="3" id="KW-0678">Repressor</keyword>
<dbReference type="PANTHER" id="PTHR13286">
    <property type="entry name" value="SAP30"/>
    <property type="match status" value="1"/>
</dbReference>
<evidence type="ECO:0000256" key="3">
    <source>
        <dbReference type="ARBA" id="ARBA00022491"/>
    </source>
</evidence>
<evidence type="ECO:0000313" key="10">
    <source>
        <dbReference type="Proteomes" id="UP000013776"/>
    </source>
</evidence>
<feature type="compositionally biased region" description="Basic and acidic residues" evidence="7">
    <location>
        <begin position="27"/>
        <end position="53"/>
    </location>
</feature>
<reference evidence="9 10" key="1">
    <citation type="journal article" date="2013" name="MBio">
        <title>Genome sequencing of the plant pathogen Taphrina deformans, the causal agent of peach leaf curl.</title>
        <authorList>
            <person name="Cisse O.H."/>
            <person name="Almeida J.M.G.C.F."/>
            <person name="Fonseca A."/>
            <person name="Kumar A.A."/>
            <person name="Salojaervi J."/>
            <person name="Overmyer K."/>
            <person name="Hauser P.M."/>
            <person name="Pagni M."/>
        </authorList>
    </citation>
    <scope>NUCLEOTIDE SEQUENCE [LARGE SCALE GENOMIC DNA]</scope>
    <source>
        <strain evidence="10">PYCC 5710 / ATCC 11124 / CBS 356.35 / IMI 108563 / JCM 9778 / NBRC 8474</strain>
    </source>
</reference>
<organism evidence="9 10">
    <name type="scientific">Taphrina deformans (strain PYCC 5710 / ATCC 11124 / CBS 356.35 / IMI 108563 / JCM 9778 / NBRC 8474)</name>
    <name type="common">Peach leaf curl fungus</name>
    <name type="synonym">Lalaria deformans</name>
    <dbReference type="NCBI Taxonomy" id="1097556"/>
    <lineage>
        <taxon>Eukaryota</taxon>
        <taxon>Fungi</taxon>
        <taxon>Dikarya</taxon>
        <taxon>Ascomycota</taxon>
        <taxon>Taphrinomycotina</taxon>
        <taxon>Taphrinomycetes</taxon>
        <taxon>Taphrinales</taxon>
        <taxon>Taphrinaceae</taxon>
        <taxon>Taphrina</taxon>
    </lineage>
</organism>
<evidence type="ECO:0000256" key="5">
    <source>
        <dbReference type="ARBA" id="ARBA00023163"/>
    </source>
</evidence>
<comment type="similarity">
    <text evidence="2">Belongs to the SAP30 family.</text>
</comment>
<gene>
    <name evidence="9" type="ORF">TAPDE_000615</name>
</gene>
<dbReference type="InterPro" id="IPR038291">
    <property type="entry name" value="SAP30_C_sf"/>
</dbReference>
<keyword evidence="4" id="KW-0805">Transcription regulation</keyword>
<keyword evidence="10" id="KW-1185">Reference proteome</keyword>
<keyword evidence="6" id="KW-0539">Nucleus</keyword>
<proteinExistence type="inferred from homology"/>
<dbReference type="VEuPathDB" id="FungiDB:TAPDE_000615"/>
<feature type="region of interest" description="Disordered" evidence="7">
    <location>
        <begin position="13"/>
        <end position="63"/>
    </location>
</feature>
<dbReference type="InterPro" id="IPR025718">
    <property type="entry name" value="SAP30_Sin3-bd"/>
</dbReference>
<dbReference type="OrthoDB" id="510958at2759"/>
<evidence type="ECO:0000256" key="6">
    <source>
        <dbReference type="ARBA" id="ARBA00023242"/>
    </source>
</evidence>
<dbReference type="PANTHER" id="PTHR13286:SF22">
    <property type="entry name" value="PHD-TYPE DOMAIN-CONTAINING PROTEIN"/>
    <property type="match status" value="1"/>
</dbReference>
<evidence type="ECO:0000256" key="4">
    <source>
        <dbReference type="ARBA" id="ARBA00023015"/>
    </source>
</evidence>
<dbReference type="AlphaFoldDB" id="R4X6V6"/>
<dbReference type="Proteomes" id="UP000013776">
    <property type="component" value="Unassembled WGS sequence"/>
</dbReference>
<protein>
    <recommendedName>
        <fullName evidence="8">Histone deacetylase complex subunit SAP30 Sin3 binding domain-containing protein</fullName>
    </recommendedName>
</protein>
<keyword evidence="5" id="KW-0804">Transcription</keyword>
<dbReference type="Pfam" id="PF13867">
    <property type="entry name" value="SAP30_Sin3_bdg"/>
    <property type="match status" value="1"/>
</dbReference>
<dbReference type="Gene3D" id="6.10.160.20">
    <property type="match status" value="1"/>
</dbReference>
<comment type="caution">
    <text evidence="9">The sequence shown here is derived from an EMBL/GenBank/DDBJ whole genome shotgun (WGS) entry which is preliminary data.</text>
</comment>
<feature type="domain" description="Histone deacetylase complex subunit SAP30 Sin3 binding" evidence="8">
    <location>
        <begin position="110"/>
        <end position="140"/>
    </location>
</feature>
<comment type="subcellular location">
    <subcellularLocation>
        <location evidence="1">Nucleus</location>
    </subcellularLocation>
</comment>
<evidence type="ECO:0000256" key="7">
    <source>
        <dbReference type="SAM" id="MobiDB-lite"/>
    </source>
</evidence>
<dbReference type="GO" id="GO:0005634">
    <property type="term" value="C:nucleus"/>
    <property type="evidence" value="ECO:0007669"/>
    <property type="project" value="UniProtKB-SubCell"/>
</dbReference>
<evidence type="ECO:0000256" key="1">
    <source>
        <dbReference type="ARBA" id="ARBA00004123"/>
    </source>
</evidence>
<name>R4X6V6_TAPDE</name>
<sequence>MILLQHTSSAPSLANFVMPPKKTSAVTREDTVNSESALRDSRQKRNHSNRDAQDEAPAVVSTPSFNIEALDSESLRKYRKVMHLQLPADRTNAGEKSTEAPRRYERVQKSEALISVVKRHWNTTQCKETEVITSFMYSIKNQDKTFKLRFVESTRN</sequence>
<dbReference type="InterPro" id="IPR024145">
    <property type="entry name" value="His_deAcase_SAP30/SAP30L"/>
</dbReference>
<evidence type="ECO:0000259" key="8">
    <source>
        <dbReference type="Pfam" id="PF13867"/>
    </source>
</evidence>
<evidence type="ECO:0000256" key="2">
    <source>
        <dbReference type="ARBA" id="ARBA00006283"/>
    </source>
</evidence>
<dbReference type="EMBL" id="CAHR02000020">
    <property type="protein sequence ID" value="CCG80951.1"/>
    <property type="molecule type" value="Genomic_DNA"/>
</dbReference>
<evidence type="ECO:0000313" key="9">
    <source>
        <dbReference type="EMBL" id="CCG80951.1"/>
    </source>
</evidence>
<accession>R4X6V6</accession>